<evidence type="ECO:0000256" key="2">
    <source>
        <dbReference type="ARBA" id="ARBA00022475"/>
    </source>
</evidence>
<comment type="subcellular location">
    <subcellularLocation>
        <location evidence="1">Cell membrane</location>
        <topology evidence="1">Multi-pass membrane protein</topology>
    </subcellularLocation>
</comment>
<dbReference type="Proteomes" id="UP001291623">
    <property type="component" value="Unassembled WGS sequence"/>
</dbReference>
<keyword evidence="5 6" id="KW-0472">Membrane</keyword>
<dbReference type="Pfam" id="PF13396">
    <property type="entry name" value="PLDc_N"/>
    <property type="match status" value="1"/>
</dbReference>
<keyword evidence="9" id="KW-1185">Reference proteome</keyword>
<sequence length="130" mass="14539">MDKDEDNELGGESNNGDQWDRTTSFVLFGLWSGLMCYVFFLAPNQTPVYQMEMSGRNFTNTSVKADSYDKGSWLLPLSVIPFLGPALYLLLRPSVPTVAVLYQTQLGLKKNDTHQDFNSVVHGGAKITDR</sequence>
<gene>
    <name evidence="8" type="ORF">RND71_037590</name>
</gene>
<evidence type="ECO:0000256" key="6">
    <source>
        <dbReference type="SAM" id="Phobius"/>
    </source>
</evidence>
<name>A0AAE1QXD0_9SOLA</name>
<dbReference type="EMBL" id="JAVYJV010000021">
    <property type="protein sequence ID" value="KAK4341774.1"/>
    <property type="molecule type" value="Genomic_DNA"/>
</dbReference>
<feature type="transmembrane region" description="Helical" evidence="6">
    <location>
        <begin position="73"/>
        <end position="91"/>
    </location>
</feature>
<evidence type="ECO:0000256" key="5">
    <source>
        <dbReference type="ARBA" id="ARBA00023136"/>
    </source>
</evidence>
<dbReference type="InterPro" id="IPR027379">
    <property type="entry name" value="CLS_N"/>
</dbReference>
<keyword evidence="4 6" id="KW-1133">Transmembrane helix</keyword>
<evidence type="ECO:0000256" key="1">
    <source>
        <dbReference type="ARBA" id="ARBA00004651"/>
    </source>
</evidence>
<reference evidence="8" key="1">
    <citation type="submission" date="2023-12" db="EMBL/GenBank/DDBJ databases">
        <title>Genome assembly of Anisodus tanguticus.</title>
        <authorList>
            <person name="Wang Y.-J."/>
        </authorList>
    </citation>
    <scope>NUCLEOTIDE SEQUENCE</scope>
    <source>
        <strain evidence="8">KB-2021</strain>
        <tissue evidence="8">Leaf</tissue>
    </source>
</reference>
<accession>A0AAE1QXD0</accession>
<feature type="domain" description="Cardiolipin synthase N-terminal" evidence="7">
    <location>
        <begin position="67"/>
        <end position="92"/>
    </location>
</feature>
<dbReference type="PANTHER" id="PTHR36009:SF3">
    <property type="entry name" value="TRANSMEMBRANE PROTEIN"/>
    <property type="match status" value="1"/>
</dbReference>
<dbReference type="AlphaFoldDB" id="A0AAE1QXD0"/>
<keyword evidence="2" id="KW-1003">Cell membrane</keyword>
<comment type="caution">
    <text evidence="8">The sequence shown here is derived from an EMBL/GenBank/DDBJ whole genome shotgun (WGS) entry which is preliminary data.</text>
</comment>
<evidence type="ECO:0000313" key="8">
    <source>
        <dbReference type="EMBL" id="KAK4341774.1"/>
    </source>
</evidence>
<keyword evidence="3 6" id="KW-0812">Transmembrane</keyword>
<proteinExistence type="predicted"/>
<dbReference type="PANTHER" id="PTHR36009">
    <property type="match status" value="1"/>
</dbReference>
<protein>
    <recommendedName>
        <fullName evidence="7">Cardiolipin synthase N-terminal domain-containing protein</fullName>
    </recommendedName>
</protein>
<evidence type="ECO:0000259" key="7">
    <source>
        <dbReference type="Pfam" id="PF13396"/>
    </source>
</evidence>
<feature type="transmembrane region" description="Helical" evidence="6">
    <location>
        <begin position="25"/>
        <end position="43"/>
    </location>
</feature>
<evidence type="ECO:0000256" key="4">
    <source>
        <dbReference type="ARBA" id="ARBA00022989"/>
    </source>
</evidence>
<evidence type="ECO:0000313" key="9">
    <source>
        <dbReference type="Proteomes" id="UP001291623"/>
    </source>
</evidence>
<evidence type="ECO:0000256" key="3">
    <source>
        <dbReference type="ARBA" id="ARBA00022692"/>
    </source>
</evidence>
<organism evidence="8 9">
    <name type="scientific">Anisodus tanguticus</name>
    <dbReference type="NCBI Taxonomy" id="243964"/>
    <lineage>
        <taxon>Eukaryota</taxon>
        <taxon>Viridiplantae</taxon>
        <taxon>Streptophyta</taxon>
        <taxon>Embryophyta</taxon>
        <taxon>Tracheophyta</taxon>
        <taxon>Spermatophyta</taxon>
        <taxon>Magnoliopsida</taxon>
        <taxon>eudicotyledons</taxon>
        <taxon>Gunneridae</taxon>
        <taxon>Pentapetalae</taxon>
        <taxon>asterids</taxon>
        <taxon>lamiids</taxon>
        <taxon>Solanales</taxon>
        <taxon>Solanaceae</taxon>
        <taxon>Solanoideae</taxon>
        <taxon>Hyoscyameae</taxon>
        <taxon>Anisodus</taxon>
    </lineage>
</organism>
<dbReference type="GO" id="GO:0005886">
    <property type="term" value="C:plasma membrane"/>
    <property type="evidence" value="ECO:0007669"/>
    <property type="project" value="UniProtKB-SubCell"/>
</dbReference>